<proteinExistence type="predicted"/>
<evidence type="ECO:0000313" key="2">
    <source>
        <dbReference type="Proteomes" id="UP000006731"/>
    </source>
</evidence>
<name>Q5LI00_BACFN</name>
<keyword evidence="2" id="KW-1185">Reference proteome</keyword>
<dbReference type="GeneID" id="60369231"/>
<dbReference type="PaxDb" id="272559-BF9343_0451"/>
<dbReference type="Proteomes" id="UP000006731">
    <property type="component" value="Chromosome"/>
</dbReference>
<organism evidence="1 2">
    <name type="scientific">Bacteroides fragilis (strain ATCC 25285 / DSM 2151 / CCUG 4856 / JCM 11019 / LMG 10263 / NCTC 9343 / Onslow / VPI 2553 / EN-2)</name>
    <dbReference type="NCBI Taxonomy" id="272559"/>
    <lineage>
        <taxon>Bacteria</taxon>
        <taxon>Pseudomonadati</taxon>
        <taxon>Bacteroidota</taxon>
        <taxon>Bacteroidia</taxon>
        <taxon>Bacteroidales</taxon>
        <taxon>Bacteroidaceae</taxon>
        <taxon>Bacteroides</taxon>
    </lineage>
</organism>
<dbReference type="AlphaFoldDB" id="Q5LI00"/>
<dbReference type="HOGENOM" id="CLU_838526_0_0_10"/>
<evidence type="ECO:0008006" key="3">
    <source>
        <dbReference type="Google" id="ProtNLM"/>
    </source>
</evidence>
<evidence type="ECO:0000313" key="1">
    <source>
        <dbReference type="EMBL" id="CAH06230.1"/>
    </source>
</evidence>
<dbReference type="eggNOG" id="ENOG5030Y5K">
    <property type="taxonomic scope" value="Bacteria"/>
</dbReference>
<protein>
    <recommendedName>
        <fullName evidence="3">Replication initiation factor family protein</fullName>
    </recommendedName>
</protein>
<dbReference type="RefSeq" id="WP_010992058.1">
    <property type="nucleotide sequence ID" value="NC_003228.3"/>
</dbReference>
<dbReference type="EMBL" id="CR626927">
    <property type="protein sequence ID" value="CAH06230.1"/>
    <property type="molecule type" value="Genomic_DNA"/>
</dbReference>
<reference evidence="1 2" key="1">
    <citation type="journal article" date="2005" name="Science">
        <title>Extensive DNA inversions in the B. fragilis genome control variable gene expression.</title>
        <authorList>
            <person name="Cerdeno-Tarraga A.M."/>
            <person name="Patrick S."/>
            <person name="Crosmann L."/>
            <person name="Blakely G."/>
            <person name="Abratt V."/>
            <person name="Lennard N."/>
            <person name="Duerden B."/>
            <person name="Poxton I."/>
            <person name="Harris B."/>
            <person name="Quail M.A."/>
            <person name="Barron A."/>
            <person name="Clarck L."/>
            <person name="Corton C."/>
            <person name="Doggett J."/>
            <person name="Holden M.T.G."/>
            <person name="Larke N."/>
            <person name="Line A."/>
            <person name="Lord A."/>
            <person name="Norbertczak H."/>
            <person name="Ormond D."/>
            <person name="Price C."/>
            <person name="Rabbinowitsch E."/>
            <person name="Woodward J."/>
            <person name="Barrel B.G."/>
            <person name="Parkhill J."/>
        </authorList>
    </citation>
    <scope>NUCLEOTIDE SEQUENCE [LARGE SCALE GENOMIC DNA]</scope>
    <source>
        <strain evidence="2">ATCC 25285 / DSM 2151 / CCUG 4856 / JCM 11019 / LMG 10263 / NCTC 9343 / Onslow / VPI 2553 / EN-2</strain>
    </source>
</reference>
<gene>
    <name evidence="1" type="ORF">BF9343_0451</name>
</gene>
<dbReference type="KEGG" id="bfs:BF9343_0451"/>
<sequence length="298" mass="35460">MNKVYGLNIDMLRLCYEIKEPYNINIIKTKEVGEEIDFMYFYLRRIQGKHFKFVYEIRYDDMGKDKLFGELRLGINDDEEASNIHTNGYNKAWISISNRVLYTDEIYYLDFIESNLGLELHNITTLDLCLDMSIDIARLIRRLIRNPQITTILNGKRIIDRKQDRPEITYTSSGNMDKDKYLTVNIKQKKAIKDKSKGSTLIAYNKKTEIANSSDKRYIDDYYNNPSKLHRLEVHLNNEEIRDYITKNRHELSFYSLIDKKFLSRLFGYTLNSLIRFEKEEKPIDWANLLLEGYNNHP</sequence>
<accession>Q5LI00</accession>